<accession>A0AAU8JNK7</accession>
<sequence length="172" mass="17990">MEFLSDTGEKIPDSFQSSKSGWNTISSPNFAGQSAPSQLNFYGGNLNATNNIEGEEENLETTSGFSSFDYNSLTGIAFGEFNSRIMDSFSQTQYTNAIQGRGPGGSNFNAERTAQQTLTNQHEATSVASLAMSAGGLFGPEGLAVGLVAGAAIDYATSQGAFDANPEPVNSN</sequence>
<name>A0AAU8JNK7_9VIRU</name>
<evidence type="ECO:0000313" key="2">
    <source>
        <dbReference type="EMBL" id="XCM67657.1"/>
    </source>
</evidence>
<proteinExistence type="predicted"/>
<dbReference type="EMBL" id="PP872549">
    <property type="protein sequence ID" value="XCM67657.1"/>
    <property type="molecule type" value="Genomic_RNA"/>
</dbReference>
<evidence type="ECO:0008006" key="3">
    <source>
        <dbReference type="Google" id="ProtNLM"/>
    </source>
</evidence>
<organism evidence="2">
    <name type="scientific">Chipolycivirus sp</name>
    <dbReference type="NCBI Taxonomy" id="2809300"/>
    <lineage>
        <taxon>Viruses</taxon>
        <taxon>Riboviria</taxon>
        <taxon>Orthornavirae</taxon>
        <taxon>Pisuviricota</taxon>
        <taxon>Pisoniviricetes</taxon>
        <taxon>Picornavirales</taxon>
        <taxon>Polycipiviridae</taxon>
        <taxon>Chipolycivirus</taxon>
    </lineage>
</organism>
<reference evidence="2" key="1">
    <citation type="journal article" date="2024" name="Viruses">
        <title>Diversity of Picorna-Like Viruses in the Teltow Canal, Berlin, Germany.</title>
        <authorList>
            <person name="Zell R."/>
            <person name="Groth M."/>
            <person name="Selinka L."/>
            <person name="Selinka H.-C."/>
        </authorList>
    </citation>
    <scope>NUCLEOTIDE SEQUENCE</scope>
    <source>
        <strain evidence="2">TC-ChiPV-3 MR233-17E/135</strain>
    </source>
</reference>
<evidence type="ECO:0000256" key="1">
    <source>
        <dbReference type="SAM" id="MobiDB-lite"/>
    </source>
</evidence>
<protein>
    <recommendedName>
        <fullName evidence="3">VP2</fullName>
    </recommendedName>
</protein>
<reference evidence="2" key="2">
    <citation type="submission" date="2024-05" db="EMBL/GenBank/DDBJ databases">
        <authorList>
            <person name="Zell R."/>
            <person name="Groth M."/>
            <person name="Selinka L."/>
            <person name="Selinka H.-C."/>
        </authorList>
    </citation>
    <scope>NUCLEOTIDE SEQUENCE</scope>
    <source>
        <strain evidence="2">TC-ChiPV-3 MR233-17E/135</strain>
    </source>
</reference>
<feature type="region of interest" description="Disordered" evidence="1">
    <location>
        <begin position="1"/>
        <end position="20"/>
    </location>
</feature>